<dbReference type="GO" id="GO:0005524">
    <property type="term" value="F:ATP binding"/>
    <property type="evidence" value="ECO:0007669"/>
    <property type="project" value="UniProtKB-KW"/>
</dbReference>
<dbReference type="InterPro" id="IPR002197">
    <property type="entry name" value="HTH_Fis"/>
</dbReference>
<dbReference type="Gene3D" id="3.40.50.300">
    <property type="entry name" value="P-loop containing nucleotide triphosphate hydrolases"/>
    <property type="match status" value="1"/>
</dbReference>
<dbReference type="InterPro" id="IPR009057">
    <property type="entry name" value="Homeodomain-like_sf"/>
</dbReference>
<dbReference type="PROSITE" id="PS50045">
    <property type="entry name" value="SIGMA54_INTERACT_4"/>
    <property type="match status" value="1"/>
</dbReference>
<dbReference type="PROSITE" id="PS00676">
    <property type="entry name" value="SIGMA54_INTERACT_2"/>
    <property type="match status" value="1"/>
</dbReference>
<evidence type="ECO:0000256" key="4">
    <source>
        <dbReference type="ARBA" id="ARBA00023125"/>
    </source>
</evidence>
<keyword evidence="3" id="KW-0805">Transcription regulation</keyword>
<evidence type="ECO:0000259" key="8">
    <source>
        <dbReference type="PROSITE" id="PS50045"/>
    </source>
</evidence>
<keyword evidence="2" id="KW-0067">ATP-binding</keyword>
<keyword evidence="7" id="KW-0175">Coiled coil</keyword>
<dbReference type="InterPro" id="IPR025662">
    <property type="entry name" value="Sigma_54_int_dom_ATP-bd_1"/>
</dbReference>
<dbReference type="GO" id="GO:0043565">
    <property type="term" value="F:sequence-specific DNA binding"/>
    <property type="evidence" value="ECO:0007669"/>
    <property type="project" value="InterPro"/>
</dbReference>
<dbReference type="PANTHER" id="PTHR32071">
    <property type="entry name" value="TRANSCRIPTIONAL REGULATORY PROTEIN"/>
    <property type="match status" value="1"/>
</dbReference>
<evidence type="ECO:0000256" key="7">
    <source>
        <dbReference type="SAM" id="Coils"/>
    </source>
</evidence>
<evidence type="ECO:0000256" key="3">
    <source>
        <dbReference type="ARBA" id="ARBA00023015"/>
    </source>
</evidence>
<keyword evidence="10" id="KW-1185">Reference proteome</keyword>
<evidence type="ECO:0000256" key="2">
    <source>
        <dbReference type="ARBA" id="ARBA00022840"/>
    </source>
</evidence>
<dbReference type="InterPro" id="IPR002078">
    <property type="entry name" value="Sigma_54_int"/>
</dbReference>
<dbReference type="Gene3D" id="1.10.8.60">
    <property type="match status" value="1"/>
</dbReference>
<dbReference type="FunFam" id="1.10.8.60:FF:000014">
    <property type="entry name" value="DNA-binding transcriptional regulator NtrC"/>
    <property type="match status" value="1"/>
</dbReference>
<dbReference type="OrthoDB" id="9764280at2"/>
<reference evidence="9 10" key="1">
    <citation type="submission" date="2018-10" db="EMBL/GenBank/DDBJ databases">
        <title>Genomic Encyclopedia of Archaeal and Bacterial Type Strains, Phase II (KMG-II): from individual species to whole genera.</title>
        <authorList>
            <person name="Goeker M."/>
        </authorList>
    </citation>
    <scope>NUCLEOTIDE SEQUENCE [LARGE SCALE GENOMIC DNA]</scope>
    <source>
        <strain evidence="9 10">DSM 16510</strain>
    </source>
</reference>
<dbReference type="RefSeq" id="WP_121010139.1">
    <property type="nucleotide sequence ID" value="NZ_RCCJ01000001.1"/>
</dbReference>
<keyword evidence="5" id="KW-0010">Activator</keyword>
<dbReference type="SUPFAM" id="SSF46689">
    <property type="entry name" value="Homeodomain-like"/>
    <property type="match status" value="1"/>
</dbReference>
<dbReference type="SMART" id="SM00382">
    <property type="entry name" value="AAA"/>
    <property type="match status" value="1"/>
</dbReference>
<dbReference type="PANTHER" id="PTHR32071:SF57">
    <property type="entry name" value="C4-DICARBOXYLATE TRANSPORT TRANSCRIPTIONAL REGULATORY PROTEIN DCTD"/>
    <property type="match status" value="1"/>
</dbReference>
<dbReference type="EMBL" id="RCCJ01000001">
    <property type="protein sequence ID" value="RLJ70464.1"/>
    <property type="molecule type" value="Genomic_DNA"/>
</dbReference>
<comment type="caution">
    <text evidence="9">The sequence shown here is derived from an EMBL/GenBank/DDBJ whole genome shotgun (WGS) entry which is preliminary data.</text>
</comment>
<evidence type="ECO:0000313" key="10">
    <source>
        <dbReference type="Proteomes" id="UP000267841"/>
    </source>
</evidence>
<dbReference type="InterPro" id="IPR003593">
    <property type="entry name" value="AAA+_ATPase"/>
</dbReference>
<dbReference type="CDD" id="cd00009">
    <property type="entry name" value="AAA"/>
    <property type="match status" value="1"/>
</dbReference>
<gene>
    <name evidence="9" type="ORF">BCF55_0739</name>
</gene>
<accession>A0A497XQD2</accession>
<keyword evidence="4" id="KW-0238">DNA-binding</keyword>
<dbReference type="Gene3D" id="3.30.450.40">
    <property type="match status" value="1"/>
</dbReference>
<sequence>MNLKLELETLYEVSKLLSGSLNLETTVPYIFRLLRKLMGFERVTLTIYDPSTDQIVVKATSSGRFPKEGFKRGEGITGKVWKHGVPIVIPDISQEPEFLNKLWKRENIKKRKIAFIAVPIKSGGKVIGVLSADRELSKRDSLDDYTRFLNMVATLIANSFSLERKVEKEKENLEEEKRALEAELRRVYEKLHVEGIVGRSREIMNVLELIHRVAPTNATVFMRGESGVGKEVFARAIHFLSPRADKPFIAINCGAIPENLLEAELFGYEKGAFTGAYSSKKGKFELANGGTLFLDEIGELPLQLQVKLLRAIQEKEIERLGGSKPIKVDVRIIAATNRDLESMVKEGKFREDLYYRLNVVPIFIPPLRERKEDIPVLVQHFLEKFKREYNKEVSISPEVMDAFMGYEWKGNVRELQNVVERMVILDADGVLTEEDLPPEIRNTGRRDIKSFAPPLNGESIWDVEKKLIEKALEESGFVIKEAAKRLGMTPRQVSYRIQKYGIKLPK</sequence>
<evidence type="ECO:0000256" key="5">
    <source>
        <dbReference type="ARBA" id="ARBA00023159"/>
    </source>
</evidence>
<dbReference type="FunFam" id="3.40.50.300:FF:000006">
    <property type="entry name" value="DNA-binding transcriptional regulator NtrC"/>
    <property type="match status" value="1"/>
</dbReference>
<protein>
    <submittedName>
        <fullName evidence="9">Nif-specific regulatory protein</fullName>
    </submittedName>
</protein>
<dbReference type="Pfam" id="PF01590">
    <property type="entry name" value="GAF"/>
    <property type="match status" value="1"/>
</dbReference>
<feature type="domain" description="Sigma-54 factor interaction" evidence="8">
    <location>
        <begin position="196"/>
        <end position="424"/>
    </location>
</feature>
<dbReference type="InterPro" id="IPR027417">
    <property type="entry name" value="P-loop_NTPase"/>
</dbReference>
<organism evidence="9 10">
    <name type="scientific">Hydrogenivirga caldilitoris</name>
    <dbReference type="NCBI Taxonomy" id="246264"/>
    <lineage>
        <taxon>Bacteria</taxon>
        <taxon>Pseudomonadati</taxon>
        <taxon>Aquificota</taxon>
        <taxon>Aquificia</taxon>
        <taxon>Aquificales</taxon>
        <taxon>Aquificaceae</taxon>
        <taxon>Hydrogenivirga</taxon>
    </lineage>
</organism>
<dbReference type="InterPro" id="IPR029016">
    <property type="entry name" value="GAF-like_dom_sf"/>
</dbReference>
<dbReference type="Gene3D" id="1.10.10.60">
    <property type="entry name" value="Homeodomain-like"/>
    <property type="match status" value="1"/>
</dbReference>
<dbReference type="GO" id="GO:0006355">
    <property type="term" value="P:regulation of DNA-templated transcription"/>
    <property type="evidence" value="ECO:0007669"/>
    <property type="project" value="InterPro"/>
</dbReference>
<dbReference type="PROSITE" id="PS00675">
    <property type="entry name" value="SIGMA54_INTERACT_1"/>
    <property type="match status" value="1"/>
</dbReference>
<dbReference type="Proteomes" id="UP000267841">
    <property type="component" value="Unassembled WGS sequence"/>
</dbReference>
<dbReference type="InterPro" id="IPR025943">
    <property type="entry name" value="Sigma_54_int_dom_ATP-bd_2"/>
</dbReference>
<dbReference type="Pfam" id="PF02954">
    <property type="entry name" value="HTH_8"/>
    <property type="match status" value="1"/>
</dbReference>
<name>A0A497XQD2_9AQUI</name>
<dbReference type="InterPro" id="IPR058031">
    <property type="entry name" value="AAA_lid_NorR"/>
</dbReference>
<dbReference type="Pfam" id="PF00158">
    <property type="entry name" value="Sigma54_activat"/>
    <property type="match status" value="1"/>
</dbReference>
<keyword evidence="6" id="KW-0804">Transcription</keyword>
<dbReference type="AlphaFoldDB" id="A0A497XQD2"/>
<keyword evidence="1" id="KW-0547">Nucleotide-binding</keyword>
<proteinExistence type="predicted"/>
<dbReference type="SMART" id="SM00065">
    <property type="entry name" value="GAF"/>
    <property type="match status" value="1"/>
</dbReference>
<evidence type="ECO:0000256" key="6">
    <source>
        <dbReference type="ARBA" id="ARBA00023163"/>
    </source>
</evidence>
<feature type="coiled-coil region" evidence="7">
    <location>
        <begin position="156"/>
        <end position="190"/>
    </location>
</feature>
<dbReference type="InterPro" id="IPR003018">
    <property type="entry name" value="GAF"/>
</dbReference>
<evidence type="ECO:0000313" key="9">
    <source>
        <dbReference type="EMBL" id="RLJ70464.1"/>
    </source>
</evidence>
<dbReference type="Pfam" id="PF25601">
    <property type="entry name" value="AAA_lid_14"/>
    <property type="match status" value="1"/>
</dbReference>
<dbReference type="SUPFAM" id="SSF52540">
    <property type="entry name" value="P-loop containing nucleoside triphosphate hydrolases"/>
    <property type="match status" value="1"/>
</dbReference>
<dbReference type="PRINTS" id="PR01590">
    <property type="entry name" value="HTHFIS"/>
</dbReference>
<evidence type="ECO:0000256" key="1">
    <source>
        <dbReference type="ARBA" id="ARBA00022741"/>
    </source>
</evidence>
<dbReference type="SUPFAM" id="SSF55781">
    <property type="entry name" value="GAF domain-like"/>
    <property type="match status" value="1"/>
</dbReference>